<sequence>MVWSCSVSLSNTGLAPLLTRSSCRLHRLSLSLRAHANLECFDLLPELTSLKIDACEDNPLGQDVLDLPSAVDSKYGHNACAPAHGLARIGRLCAVHCGLAVGDAGDPQVNGMRSKSLTFEPRVYSLPCDFGWNDNIARRIEELVPAVIMPTRSSFGRYSI</sequence>
<proteinExistence type="predicted"/>
<gene>
    <name evidence="1" type="ORF">BD626DRAFT_49617</name>
</gene>
<keyword evidence="2" id="KW-1185">Reference proteome</keyword>
<protein>
    <submittedName>
        <fullName evidence="1">Uncharacterized protein</fullName>
    </submittedName>
</protein>
<accession>A0A550CCD4</accession>
<reference evidence="1 2" key="1">
    <citation type="journal article" date="2019" name="New Phytol.">
        <title>Comparative genomics reveals unique wood-decay strategies and fruiting body development in the Schizophyllaceae.</title>
        <authorList>
            <person name="Almasi E."/>
            <person name="Sahu N."/>
            <person name="Krizsan K."/>
            <person name="Balint B."/>
            <person name="Kovacs G.M."/>
            <person name="Kiss B."/>
            <person name="Cseklye J."/>
            <person name="Drula E."/>
            <person name="Henrissat B."/>
            <person name="Nagy I."/>
            <person name="Chovatia M."/>
            <person name="Adam C."/>
            <person name="LaButti K."/>
            <person name="Lipzen A."/>
            <person name="Riley R."/>
            <person name="Grigoriev I.V."/>
            <person name="Nagy L.G."/>
        </authorList>
    </citation>
    <scope>NUCLEOTIDE SEQUENCE [LARGE SCALE GENOMIC DNA]</scope>
    <source>
        <strain evidence="1 2">NL-1724</strain>
    </source>
</reference>
<evidence type="ECO:0000313" key="2">
    <source>
        <dbReference type="Proteomes" id="UP000320762"/>
    </source>
</evidence>
<dbReference type="Proteomes" id="UP000320762">
    <property type="component" value="Unassembled WGS sequence"/>
</dbReference>
<evidence type="ECO:0000313" key="1">
    <source>
        <dbReference type="EMBL" id="TRM62472.1"/>
    </source>
</evidence>
<dbReference type="EMBL" id="VDMD01000012">
    <property type="protein sequence ID" value="TRM62472.1"/>
    <property type="molecule type" value="Genomic_DNA"/>
</dbReference>
<dbReference type="AlphaFoldDB" id="A0A550CCD4"/>
<comment type="caution">
    <text evidence="1">The sequence shown here is derived from an EMBL/GenBank/DDBJ whole genome shotgun (WGS) entry which is preliminary data.</text>
</comment>
<name>A0A550CCD4_9AGAR</name>
<organism evidence="1 2">
    <name type="scientific">Schizophyllum amplum</name>
    <dbReference type="NCBI Taxonomy" id="97359"/>
    <lineage>
        <taxon>Eukaryota</taxon>
        <taxon>Fungi</taxon>
        <taxon>Dikarya</taxon>
        <taxon>Basidiomycota</taxon>
        <taxon>Agaricomycotina</taxon>
        <taxon>Agaricomycetes</taxon>
        <taxon>Agaricomycetidae</taxon>
        <taxon>Agaricales</taxon>
        <taxon>Schizophyllaceae</taxon>
        <taxon>Schizophyllum</taxon>
    </lineage>
</organism>